<dbReference type="Pfam" id="PF08557">
    <property type="entry name" value="Lipid_DES"/>
    <property type="match status" value="1"/>
</dbReference>
<evidence type="ECO:0000256" key="10">
    <source>
        <dbReference type="SAM" id="Phobius"/>
    </source>
</evidence>
<evidence type="ECO:0000313" key="12">
    <source>
        <dbReference type="EMBL" id="PIK57547.1"/>
    </source>
</evidence>
<sequence>MGAAVTRSDFAWVYTDEPHLTRRKEMLKKYPEIKKLMGCDTNIVNIVLVMVIVQVLSAYLLRNESWTTIAIVAYCFGGVVNHSMTLAIHEIGHNLAYGNTRLMWNRMIGFIGNTCVGVPMSISFKRYHQDHHRFQGEDGLDPDLPTEWEAILFHNTITKALWMFLQPVFYALRPFVMRPKAPSYLEFMNTTIQIAFDLFIWYMFGPKAMGYLLLGSFLTMGIHPLAGHFISEHYMYVEGHETYSYYGPYNYLAFNVGYHMEHHDFPNVPGSRLPSVSKIAPEYYSDLPQHPSFSRVVWDFIFNPPMDPLQE</sequence>
<dbReference type="CDD" id="cd03508">
    <property type="entry name" value="Delta4-sphingolipid-FADS-like"/>
    <property type="match status" value="1"/>
</dbReference>
<dbReference type="EMBL" id="MRZV01000139">
    <property type="protein sequence ID" value="PIK57547.1"/>
    <property type="molecule type" value="Genomic_DNA"/>
</dbReference>
<evidence type="ECO:0000256" key="7">
    <source>
        <dbReference type="ARBA" id="ARBA00023098"/>
    </source>
</evidence>
<dbReference type="SMART" id="SM01269">
    <property type="entry name" value="Lipid_DES"/>
    <property type="match status" value="1"/>
</dbReference>
<evidence type="ECO:0000256" key="3">
    <source>
        <dbReference type="ARBA" id="ARBA00012021"/>
    </source>
</evidence>
<dbReference type="InterPro" id="IPR011388">
    <property type="entry name" value="DES1/DES2"/>
</dbReference>
<dbReference type="InterPro" id="IPR013866">
    <property type="entry name" value="Sphingolipid_d4-desaturase_N"/>
</dbReference>
<evidence type="ECO:0000313" key="13">
    <source>
        <dbReference type="Proteomes" id="UP000230750"/>
    </source>
</evidence>
<dbReference type="Proteomes" id="UP000230750">
    <property type="component" value="Unassembled WGS sequence"/>
</dbReference>
<evidence type="ECO:0000256" key="1">
    <source>
        <dbReference type="ARBA" id="ARBA00004141"/>
    </source>
</evidence>
<comment type="caution">
    <text evidence="12">The sequence shown here is derived from an EMBL/GenBank/DDBJ whole genome shotgun (WGS) entry which is preliminary data.</text>
</comment>
<comment type="subcellular location">
    <subcellularLocation>
        <location evidence="1">Membrane</location>
        <topology evidence="1">Multi-pass membrane protein</topology>
    </subcellularLocation>
</comment>
<dbReference type="EC" id="1.14.19.17" evidence="3"/>
<organism evidence="12 13">
    <name type="scientific">Stichopus japonicus</name>
    <name type="common">Sea cucumber</name>
    <dbReference type="NCBI Taxonomy" id="307972"/>
    <lineage>
        <taxon>Eukaryota</taxon>
        <taxon>Metazoa</taxon>
        <taxon>Echinodermata</taxon>
        <taxon>Eleutherozoa</taxon>
        <taxon>Echinozoa</taxon>
        <taxon>Holothuroidea</taxon>
        <taxon>Aspidochirotacea</taxon>
        <taxon>Aspidochirotida</taxon>
        <taxon>Stichopodidae</taxon>
        <taxon>Apostichopus</taxon>
    </lineage>
</organism>
<reference evidence="12 13" key="1">
    <citation type="journal article" date="2017" name="PLoS Biol.">
        <title>The sea cucumber genome provides insights into morphological evolution and visceral regeneration.</title>
        <authorList>
            <person name="Zhang X."/>
            <person name="Sun L."/>
            <person name="Yuan J."/>
            <person name="Sun Y."/>
            <person name="Gao Y."/>
            <person name="Zhang L."/>
            <person name="Li S."/>
            <person name="Dai H."/>
            <person name="Hamel J.F."/>
            <person name="Liu C."/>
            <person name="Yu Y."/>
            <person name="Liu S."/>
            <person name="Lin W."/>
            <person name="Guo K."/>
            <person name="Jin S."/>
            <person name="Xu P."/>
            <person name="Storey K.B."/>
            <person name="Huan P."/>
            <person name="Zhang T."/>
            <person name="Zhou Y."/>
            <person name="Zhang J."/>
            <person name="Lin C."/>
            <person name="Li X."/>
            <person name="Xing L."/>
            <person name="Huo D."/>
            <person name="Sun M."/>
            <person name="Wang L."/>
            <person name="Mercier A."/>
            <person name="Li F."/>
            <person name="Yang H."/>
            <person name="Xiang J."/>
        </authorList>
    </citation>
    <scope>NUCLEOTIDE SEQUENCE [LARGE SCALE GENOMIC DNA]</scope>
    <source>
        <strain evidence="12">Shaxun</strain>
        <tissue evidence="12">Muscle</tissue>
    </source>
</reference>
<gene>
    <name evidence="12" type="ORF">BSL78_05538</name>
</gene>
<keyword evidence="13" id="KW-1185">Reference proteome</keyword>
<feature type="transmembrane region" description="Helical" evidence="10">
    <location>
        <begin position="107"/>
        <end position="124"/>
    </location>
</feature>
<feature type="transmembrane region" description="Helical" evidence="10">
    <location>
        <begin position="151"/>
        <end position="172"/>
    </location>
</feature>
<dbReference type="PANTHER" id="PTHR12879">
    <property type="entry name" value="SPHINGOLIPID DELTA 4 DESATURASE/C-4 HYDROXYLASE PROTEIN DES2"/>
    <property type="match status" value="1"/>
</dbReference>
<accession>A0A2G8LBB8</accession>
<evidence type="ECO:0000256" key="4">
    <source>
        <dbReference type="ARBA" id="ARBA00022692"/>
    </source>
</evidence>
<evidence type="ECO:0000256" key="2">
    <source>
        <dbReference type="ARBA" id="ARBA00006146"/>
    </source>
</evidence>
<dbReference type="AlphaFoldDB" id="A0A2G8LBB8"/>
<proteinExistence type="inferred from homology"/>
<feature type="transmembrane region" description="Helical" evidence="10">
    <location>
        <begin position="67"/>
        <end position="87"/>
    </location>
</feature>
<keyword evidence="8 9" id="KW-0472">Membrane</keyword>
<dbReference type="GO" id="GO:0016020">
    <property type="term" value="C:membrane"/>
    <property type="evidence" value="ECO:0007669"/>
    <property type="project" value="UniProtKB-SubCell"/>
</dbReference>
<dbReference type="InterPro" id="IPR005804">
    <property type="entry name" value="FA_desaturase_dom"/>
</dbReference>
<dbReference type="GO" id="GO:0046513">
    <property type="term" value="P:ceramide biosynthetic process"/>
    <property type="evidence" value="ECO:0007669"/>
    <property type="project" value="TreeGrafter"/>
</dbReference>
<dbReference type="PIRSF" id="PIRSF017228">
    <property type="entry name" value="Sphnglp_dlt4_des"/>
    <property type="match status" value="1"/>
</dbReference>
<keyword evidence="5 10" id="KW-1133">Transmembrane helix</keyword>
<keyword evidence="6 9" id="KW-0560">Oxidoreductase</keyword>
<evidence type="ECO:0000256" key="8">
    <source>
        <dbReference type="ARBA" id="ARBA00023136"/>
    </source>
</evidence>
<feature type="transmembrane region" description="Helical" evidence="10">
    <location>
        <begin position="43"/>
        <end position="61"/>
    </location>
</feature>
<dbReference type="PANTHER" id="PTHR12879:SF8">
    <property type="entry name" value="SPHINGOLIPID DELTA(4)-DESATURASE DES1"/>
    <property type="match status" value="1"/>
</dbReference>
<keyword evidence="7 9" id="KW-0443">Lipid metabolism</keyword>
<dbReference type="GO" id="GO:0042284">
    <property type="term" value="F:sphingolipid delta-4 desaturase activity"/>
    <property type="evidence" value="ECO:0007669"/>
    <property type="project" value="UniProtKB-UniRule"/>
</dbReference>
<evidence type="ECO:0000256" key="6">
    <source>
        <dbReference type="ARBA" id="ARBA00023002"/>
    </source>
</evidence>
<feature type="domain" description="Sphingolipid delta4-desaturase N-terminal" evidence="11">
    <location>
        <begin position="5"/>
        <end position="43"/>
    </location>
</feature>
<dbReference type="STRING" id="307972.A0A2G8LBB8"/>
<evidence type="ECO:0000256" key="9">
    <source>
        <dbReference type="PIRNR" id="PIRNR017228"/>
    </source>
</evidence>
<evidence type="ECO:0000259" key="11">
    <source>
        <dbReference type="SMART" id="SM01269"/>
    </source>
</evidence>
<keyword evidence="4 10" id="KW-0812">Transmembrane</keyword>
<evidence type="ECO:0000256" key="5">
    <source>
        <dbReference type="ARBA" id="ARBA00022989"/>
    </source>
</evidence>
<comment type="similarity">
    <text evidence="2 9">Belongs to the fatty acid desaturase type 1 family. DEGS subfamily.</text>
</comment>
<protein>
    <recommendedName>
        <fullName evidence="3">sphingolipid 4-desaturase</fullName>
        <ecNumber evidence="3">1.14.19.17</ecNumber>
    </recommendedName>
</protein>
<name>A0A2G8LBB8_STIJA</name>
<dbReference type="Pfam" id="PF00487">
    <property type="entry name" value="FA_desaturase"/>
    <property type="match status" value="1"/>
</dbReference>
<dbReference type="OrthoDB" id="200948at2759"/>